<dbReference type="Pfam" id="PF25907">
    <property type="entry name" value="DUF7962"/>
    <property type="match status" value="1"/>
</dbReference>
<evidence type="ECO:0000259" key="2">
    <source>
        <dbReference type="Pfam" id="PF25907"/>
    </source>
</evidence>
<dbReference type="Proteomes" id="UP000037035">
    <property type="component" value="Unassembled WGS sequence"/>
</dbReference>
<keyword evidence="4" id="KW-1185">Reference proteome</keyword>
<organism evidence="3 4">
    <name type="scientific">Puccinia sorghi</name>
    <dbReference type="NCBI Taxonomy" id="27349"/>
    <lineage>
        <taxon>Eukaryota</taxon>
        <taxon>Fungi</taxon>
        <taxon>Dikarya</taxon>
        <taxon>Basidiomycota</taxon>
        <taxon>Pucciniomycotina</taxon>
        <taxon>Pucciniomycetes</taxon>
        <taxon>Pucciniales</taxon>
        <taxon>Pucciniaceae</taxon>
        <taxon>Puccinia</taxon>
    </lineage>
</organism>
<dbReference type="VEuPathDB" id="FungiDB:VP01_3691g1"/>
<dbReference type="SUPFAM" id="SSF47616">
    <property type="entry name" value="GST C-terminal domain-like"/>
    <property type="match status" value="1"/>
</dbReference>
<evidence type="ECO:0000313" key="3">
    <source>
        <dbReference type="EMBL" id="KNZ52109.1"/>
    </source>
</evidence>
<dbReference type="Gene3D" id="1.20.1050.10">
    <property type="match status" value="1"/>
</dbReference>
<dbReference type="Gene3D" id="3.40.30.110">
    <property type="match status" value="1"/>
</dbReference>
<dbReference type="EMBL" id="LAVV01008714">
    <property type="protein sequence ID" value="KNZ52109.1"/>
    <property type="molecule type" value="Genomic_DNA"/>
</dbReference>
<gene>
    <name evidence="3" type="ORF">VP01_3691g1</name>
</gene>
<protein>
    <recommendedName>
        <fullName evidence="2">DUF7962 domain-containing protein</fullName>
    </recommendedName>
</protein>
<feature type="region of interest" description="Disordered" evidence="1">
    <location>
        <begin position="245"/>
        <end position="272"/>
    </location>
</feature>
<feature type="domain" description="DUF7962" evidence="2">
    <location>
        <begin position="141"/>
        <end position="239"/>
    </location>
</feature>
<evidence type="ECO:0000256" key="1">
    <source>
        <dbReference type="SAM" id="MobiDB-lite"/>
    </source>
</evidence>
<comment type="caution">
    <text evidence="3">The sequence shown here is derived from an EMBL/GenBank/DDBJ whole genome shotgun (WGS) entry which is preliminary data.</text>
</comment>
<dbReference type="STRING" id="27349.A0A0L6UUD2"/>
<dbReference type="InterPro" id="IPR036282">
    <property type="entry name" value="Glutathione-S-Trfase_C_sf"/>
</dbReference>
<name>A0A0L6UUD2_9BASI</name>
<reference evidence="3 4" key="1">
    <citation type="submission" date="2015-08" db="EMBL/GenBank/DDBJ databases">
        <title>Next Generation Sequencing and Analysis of the Genome of Puccinia sorghi L Schw, the Causal Agent of Maize Common Rust.</title>
        <authorList>
            <person name="Rochi L."/>
            <person name="Burguener G."/>
            <person name="Darino M."/>
            <person name="Turjanski A."/>
            <person name="Kreff E."/>
            <person name="Dieguez M.J."/>
            <person name="Sacco F."/>
        </authorList>
    </citation>
    <scope>NUCLEOTIDE SEQUENCE [LARGE SCALE GENOMIC DNA]</scope>
    <source>
        <strain evidence="3 4">RO10H11247</strain>
    </source>
</reference>
<dbReference type="InterPro" id="IPR058268">
    <property type="entry name" value="DUF7962"/>
</dbReference>
<sequence>MEPTVIFYNCLFLADLRLTDSSLRHLNESSRQKNYSLYRHSTTHTAATRPPFTRDSLSQNTVMIRRVVAINDTVYCDTHKIAEALESLFPHSNEHPSLFPKCPNMGDNLNSVLQKTLVEFVVDRPLFRLAVAFMPWHKLPKVFLEDREKYLGSPIDLNHMTKTRPFAISQMQVHLASLEEILQESGGNFFMQTDYPGILDASLYFVFRWIHVMGCEEDLYGPKSESNFPFVRKWVEAMRSFHENHKTDSPSTRITGKEANQKIPDPPKMTGKMQPKTNDERLFGLGSQVAVIPDDLGKVPTTGRLVEINCSTISIIVKRRDEESNRECKVSFPRLGFNVLPASLADASKM</sequence>
<dbReference type="AlphaFoldDB" id="A0A0L6UUD2"/>
<proteinExistence type="predicted"/>
<evidence type="ECO:0000313" key="4">
    <source>
        <dbReference type="Proteomes" id="UP000037035"/>
    </source>
</evidence>
<dbReference type="OrthoDB" id="202840at2759"/>
<accession>A0A0L6UUD2</accession>